<keyword evidence="5" id="KW-1185">Reference proteome</keyword>
<dbReference type="InterPro" id="IPR000795">
    <property type="entry name" value="T_Tr_GTP-bd_dom"/>
</dbReference>
<dbReference type="NCBIfam" id="TIGR00231">
    <property type="entry name" value="small_GTP"/>
    <property type="match status" value="1"/>
</dbReference>
<dbReference type="Pfam" id="PF25818">
    <property type="entry name" value="MTRES1_C"/>
    <property type="match status" value="1"/>
</dbReference>
<dbReference type="CDD" id="cd04094">
    <property type="entry name" value="eSelB_III"/>
    <property type="match status" value="1"/>
</dbReference>
<dbReference type="Gene3D" id="3.40.50.300">
    <property type="entry name" value="P-loop containing nucleotide triphosphate hydrolases"/>
    <property type="match status" value="1"/>
</dbReference>
<dbReference type="GO" id="GO:0003723">
    <property type="term" value="F:RNA binding"/>
    <property type="evidence" value="ECO:0007669"/>
    <property type="project" value="UniProtKB-KW"/>
</dbReference>
<keyword evidence="1" id="KW-0694">RNA-binding</keyword>
<evidence type="ECO:0000313" key="5">
    <source>
        <dbReference type="Proteomes" id="UP000054653"/>
    </source>
</evidence>
<dbReference type="SMART" id="SM00363">
    <property type="entry name" value="S4"/>
    <property type="match status" value="1"/>
</dbReference>
<dbReference type="PANTHER" id="PTHR43721">
    <property type="entry name" value="ELONGATION FACTOR TU-RELATED"/>
    <property type="match status" value="1"/>
</dbReference>
<dbReference type="SUPFAM" id="SSF50447">
    <property type="entry name" value="Translation proteins"/>
    <property type="match status" value="1"/>
</dbReference>
<dbReference type="FunFam" id="2.40.30.10:FF:000052">
    <property type="entry name" value="Selenocysteine-specific elongation factor EF-Sec"/>
    <property type="match status" value="1"/>
</dbReference>
<dbReference type="InterPro" id="IPR002942">
    <property type="entry name" value="S4_RNA-bd"/>
</dbReference>
<dbReference type="GO" id="GO:0003924">
    <property type="term" value="F:GTPase activity"/>
    <property type="evidence" value="ECO:0007669"/>
    <property type="project" value="InterPro"/>
</dbReference>
<dbReference type="Proteomes" id="UP000054653">
    <property type="component" value="Unassembled WGS sequence"/>
</dbReference>
<dbReference type="OMA" id="CFAIKGQ"/>
<dbReference type="InterPro" id="IPR057896">
    <property type="entry name" value="MTRES1_C"/>
</dbReference>
<evidence type="ECO:0000259" key="3">
    <source>
        <dbReference type="PROSITE" id="PS51722"/>
    </source>
</evidence>
<dbReference type="Pfam" id="PF21131">
    <property type="entry name" value="eEFSec_4th"/>
    <property type="match status" value="1"/>
</dbReference>
<dbReference type="InterPro" id="IPR009000">
    <property type="entry name" value="Transl_B-barrel_sf"/>
</dbReference>
<evidence type="ECO:0000313" key="4">
    <source>
        <dbReference type="EMBL" id="KRY48552.1"/>
    </source>
</evidence>
<feature type="domain" description="Tr-type G" evidence="3">
    <location>
        <begin position="41"/>
        <end position="236"/>
    </location>
</feature>
<dbReference type="InterPro" id="IPR027417">
    <property type="entry name" value="P-loop_NTPase"/>
</dbReference>
<dbReference type="GO" id="GO:0003746">
    <property type="term" value="F:translation elongation factor activity"/>
    <property type="evidence" value="ECO:0007669"/>
    <property type="project" value="UniProtKB-KW"/>
</dbReference>
<dbReference type="Pfam" id="PF00009">
    <property type="entry name" value="GTP_EFTU"/>
    <property type="match status" value="1"/>
</dbReference>
<reference evidence="4 5" key="1">
    <citation type="submission" date="2015-01" db="EMBL/GenBank/DDBJ databases">
        <title>Evolution of Trichinella species and genotypes.</title>
        <authorList>
            <person name="Korhonen P.K."/>
            <person name="Edoardo P."/>
            <person name="Giuseppe L.R."/>
            <person name="Gasser R.B."/>
        </authorList>
    </citation>
    <scope>NUCLEOTIDE SEQUENCE [LARGE SCALE GENOMIC DNA]</scope>
    <source>
        <strain evidence="4">ISS120</strain>
    </source>
</reference>
<dbReference type="PROSITE" id="PS51722">
    <property type="entry name" value="G_TR_2"/>
    <property type="match status" value="1"/>
</dbReference>
<dbReference type="GO" id="GO:0005525">
    <property type="term" value="F:GTP binding"/>
    <property type="evidence" value="ECO:0007669"/>
    <property type="project" value="InterPro"/>
</dbReference>
<dbReference type="CDD" id="cd01889">
    <property type="entry name" value="SelB_euk"/>
    <property type="match status" value="1"/>
</dbReference>
<dbReference type="AlphaFoldDB" id="A0A0V1CHD7"/>
<dbReference type="PRINTS" id="PR00315">
    <property type="entry name" value="ELONGATNFCT"/>
</dbReference>
<sequence length="777" mass="87409">LMLRTNEYFEIKLDAKTSYTIYISGASRDGSLLVVEMAERTFNFNVGIMGHVDSGKTTLAKALSTIASTAAFDKHPQSKQRGITLDLGFSSFSVDIPEKLKSKESKFSDYDTLQITLVDCPGHGSLFRTVIGGSRIMDMVLLVIDICKGIQPQTAECIVLADITCPKRMLIALNKIDLLPNDAKAAKIEKFQRRLRKTLQNTSFADVPMVPVSALDEEEKSQTLKTLIDRLVDQVYCPHRSAEGKFLFYVDHCFNIKGQGTVLTGTVISGSVGVKSVVEIPTLNEKRKIKSIQIFHKAVESISQGSRAGICVAQFDTSRLERGVVCEANCMQKIQYGVVSVSAIAHYKHPLLSNSKFHVTVGYETVIGKFIFFHCEPDKCRCSTEPGQFAWESNYLKQEDANLPDTGDLSHPLHRYAVVQFEQAILCFNQAQYIASKLDQPLEVSTCRIAFHGQLLHMMATDEWLKKLPVFKRKIKRGTICNVLDQHTVAVRGMFGKTSSLVPFVGCKVTLLDEHRTEGRIEGWFGKSGKIKVRFSNPLSEQQFMQAVTPPSANTDQSSRTVLLEFRTNVFDSQNRMLRFGFRRMFNQRAMWKQNQLIASWFTASIQTEQRASRQIPCCRLVCCSATVFKKRKFYHGKDEDNEEEYEDESATSANESGDNDEDEEYAGSTKIRMNIFNPRLDSVVKAGFGLSKKIATDFILEGKVFVNGERVFKKGYEVCSGDTIDVLLGRSSECEKFVDVSRLILLQFSNTKVGSKQSIVARRWKRLTVNEYASYV</sequence>
<keyword evidence="4" id="KW-0251">Elongation factor</keyword>
<dbReference type="InterPro" id="IPR036986">
    <property type="entry name" value="S4_RNA-bd_sf"/>
</dbReference>
<dbReference type="InterPro" id="IPR005225">
    <property type="entry name" value="Small_GTP-bd"/>
</dbReference>
<dbReference type="GO" id="GO:0001514">
    <property type="term" value="P:selenocysteine incorporation"/>
    <property type="evidence" value="ECO:0007669"/>
    <property type="project" value="TreeGrafter"/>
</dbReference>
<feature type="non-terminal residue" evidence="4">
    <location>
        <position position="1"/>
    </location>
</feature>
<organism evidence="4 5">
    <name type="scientific">Trichinella britovi</name>
    <name type="common">Parasitic roundworm</name>
    <dbReference type="NCBI Taxonomy" id="45882"/>
    <lineage>
        <taxon>Eukaryota</taxon>
        <taxon>Metazoa</taxon>
        <taxon>Ecdysozoa</taxon>
        <taxon>Nematoda</taxon>
        <taxon>Enoplea</taxon>
        <taxon>Dorylaimia</taxon>
        <taxon>Trichinellida</taxon>
        <taxon>Trichinellidae</taxon>
        <taxon>Trichinella</taxon>
    </lineage>
</organism>
<dbReference type="OrthoDB" id="2067at2759"/>
<dbReference type="InterPro" id="IPR049394">
    <property type="entry name" value="eEFSec_C"/>
</dbReference>
<protein>
    <submittedName>
        <fullName evidence="4">Selenocysteine-specific elongation factor</fullName>
    </submittedName>
</protein>
<dbReference type="InterPro" id="IPR049393">
    <property type="entry name" value="eEFSec_III"/>
</dbReference>
<dbReference type="Pfam" id="PF21208">
    <property type="entry name" value="euk_SelB_III"/>
    <property type="match status" value="1"/>
</dbReference>
<evidence type="ECO:0000256" key="2">
    <source>
        <dbReference type="SAM" id="MobiDB-lite"/>
    </source>
</evidence>
<accession>A0A0V1CHD7</accession>
<dbReference type="SUPFAM" id="SSF55174">
    <property type="entry name" value="Alpha-L RNA-binding motif"/>
    <property type="match status" value="1"/>
</dbReference>
<dbReference type="Gene3D" id="3.10.290.10">
    <property type="entry name" value="RNA-binding S4 domain"/>
    <property type="match status" value="1"/>
</dbReference>
<name>A0A0V1CHD7_TRIBR</name>
<dbReference type="PANTHER" id="PTHR43721:SF11">
    <property type="entry name" value="SELENOCYSTEINE-SPECIFIC ELONGATION FACTOR"/>
    <property type="match status" value="1"/>
</dbReference>
<dbReference type="CDD" id="cd03696">
    <property type="entry name" value="SelB_II"/>
    <property type="match status" value="1"/>
</dbReference>
<dbReference type="SUPFAM" id="SSF52540">
    <property type="entry name" value="P-loop containing nucleoside triphosphate hydrolases"/>
    <property type="match status" value="1"/>
</dbReference>
<dbReference type="InterPro" id="IPR050055">
    <property type="entry name" value="EF-Tu_GTPase"/>
</dbReference>
<evidence type="ECO:0000256" key="1">
    <source>
        <dbReference type="PROSITE-ProRule" id="PRU00182"/>
    </source>
</evidence>
<proteinExistence type="predicted"/>
<dbReference type="CDD" id="cd00165">
    <property type="entry name" value="S4"/>
    <property type="match status" value="1"/>
</dbReference>
<gene>
    <name evidence="4" type="ORF">T03_7837</name>
</gene>
<dbReference type="EMBL" id="JYDI01000203">
    <property type="protein sequence ID" value="KRY48552.1"/>
    <property type="molecule type" value="Genomic_DNA"/>
</dbReference>
<feature type="compositionally biased region" description="Acidic residues" evidence="2">
    <location>
        <begin position="640"/>
        <end position="650"/>
    </location>
</feature>
<feature type="region of interest" description="Disordered" evidence="2">
    <location>
        <begin position="640"/>
        <end position="665"/>
    </location>
</feature>
<comment type="caution">
    <text evidence="4">The sequence shown here is derived from an EMBL/GenBank/DDBJ whole genome shotgun (WGS) entry which is preliminary data.</text>
</comment>
<keyword evidence="4" id="KW-0648">Protein biosynthesis</keyword>
<dbReference type="PROSITE" id="PS50889">
    <property type="entry name" value="S4"/>
    <property type="match status" value="1"/>
</dbReference>
<dbReference type="Gene3D" id="2.40.30.10">
    <property type="entry name" value="Translation factors"/>
    <property type="match status" value="2"/>
</dbReference>